<evidence type="ECO:0000259" key="1">
    <source>
        <dbReference type="Pfam" id="PF01850"/>
    </source>
</evidence>
<comment type="caution">
    <text evidence="2">The sequence shown here is derived from an EMBL/GenBank/DDBJ whole genome shotgun (WGS) entry which is preliminary data.</text>
</comment>
<dbReference type="Pfam" id="PF01850">
    <property type="entry name" value="PIN"/>
    <property type="match status" value="1"/>
</dbReference>
<dbReference type="PANTHER" id="PTHR38826:SF5">
    <property type="entry name" value="RIBONUCLEASE VAPC13"/>
    <property type="match status" value="1"/>
</dbReference>
<accession>X1LQ08</accession>
<dbReference type="EMBL" id="BARV01019895">
    <property type="protein sequence ID" value="GAI21183.1"/>
    <property type="molecule type" value="Genomic_DNA"/>
</dbReference>
<proteinExistence type="predicted"/>
<organism evidence="2">
    <name type="scientific">marine sediment metagenome</name>
    <dbReference type="NCBI Taxonomy" id="412755"/>
    <lineage>
        <taxon>unclassified sequences</taxon>
        <taxon>metagenomes</taxon>
        <taxon>ecological metagenomes</taxon>
    </lineage>
</organism>
<dbReference type="InterPro" id="IPR052106">
    <property type="entry name" value="PINc/VapC_TA"/>
</dbReference>
<dbReference type="InterPro" id="IPR029060">
    <property type="entry name" value="PIN-like_dom_sf"/>
</dbReference>
<protein>
    <recommendedName>
        <fullName evidence="1">PIN domain-containing protein</fullName>
    </recommendedName>
</protein>
<dbReference type="PANTHER" id="PTHR38826">
    <property type="entry name" value="RIBONUCLEASE VAPC13"/>
    <property type="match status" value="1"/>
</dbReference>
<name>X1LQ08_9ZZZZ</name>
<gene>
    <name evidence="2" type="ORF">S06H3_33347</name>
</gene>
<sequence>MIFLDTNIFLRFFLKENESVFKRLEKLFYEIISGNITGISNAMIIAEVIWVLERSYKWNKEKICENVEFILNTPNIRFRERAIIIEAINLFKDKNINFIDAYNFSYMKANGATEIYSFDRDFDKLKDVKRLEP</sequence>
<dbReference type="Gene3D" id="3.40.50.1010">
    <property type="entry name" value="5'-nuclease"/>
    <property type="match status" value="1"/>
</dbReference>
<feature type="domain" description="PIN" evidence="1">
    <location>
        <begin position="2"/>
        <end position="126"/>
    </location>
</feature>
<reference evidence="2" key="1">
    <citation type="journal article" date="2014" name="Front. Microbiol.">
        <title>High frequency of phylogenetically diverse reductive dehalogenase-homologous genes in deep subseafloor sedimentary metagenomes.</title>
        <authorList>
            <person name="Kawai M."/>
            <person name="Futagami T."/>
            <person name="Toyoda A."/>
            <person name="Takaki Y."/>
            <person name="Nishi S."/>
            <person name="Hori S."/>
            <person name="Arai W."/>
            <person name="Tsubouchi T."/>
            <person name="Morono Y."/>
            <person name="Uchiyama I."/>
            <person name="Ito T."/>
            <person name="Fujiyama A."/>
            <person name="Inagaki F."/>
            <person name="Takami H."/>
        </authorList>
    </citation>
    <scope>NUCLEOTIDE SEQUENCE</scope>
    <source>
        <strain evidence="2">Expedition CK06-06</strain>
    </source>
</reference>
<dbReference type="InterPro" id="IPR002716">
    <property type="entry name" value="PIN_dom"/>
</dbReference>
<dbReference type="SUPFAM" id="SSF88723">
    <property type="entry name" value="PIN domain-like"/>
    <property type="match status" value="1"/>
</dbReference>
<dbReference type="AlphaFoldDB" id="X1LQ08"/>
<evidence type="ECO:0000313" key="2">
    <source>
        <dbReference type="EMBL" id="GAI21183.1"/>
    </source>
</evidence>